<proteinExistence type="inferred from homology"/>
<dbReference type="KEGG" id="sfr:Sfri_2933"/>
<dbReference type="STRING" id="318167.Sfri_2933"/>
<evidence type="ECO:0000256" key="5">
    <source>
        <dbReference type="SAM" id="SignalP"/>
    </source>
</evidence>
<sequence length="315" mass="35209" precursor="true">MLGVSLRIILLALLVLTFPTHAEDDLSAKAWLKNMSQAMHDKQYKTSIIQLQADHIRPLVYIHGIVDNKEVALLEYLNGPPKNAVRVGNTVTFIEHDQPAYSVVAPRIQGIWPAALAGDLSQLEKGYQFVIGGRGRIAGRPGQMIRLLANDDNRYDAQVWIDMDTYLPLRFDSLNKEKQLLEQTMVIELIELTEPANILIEAAKQEWPAVMNQAERTDGKNWQFTWLPEGFDVVVRDHHRLIGIHEPVEYVALTDGLANISVYVARAGENPMPNELLIRNGLSMVVVKVGTLEVVAIGKVPSETLDKIANSLVLK</sequence>
<dbReference type="InterPro" id="IPR033434">
    <property type="entry name" value="MucB/RseB_N"/>
</dbReference>
<comment type="subcellular location">
    <subcellularLocation>
        <location evidence="1">Periplasm</location>
    </subcellularLocation>
</comment>
<feature type="signal peptide" evidence="5">
    <location>
        <begin position="1"/>
        <end position="22"/>
    </location>
</feature>
<dbReference type="AlphaFoldDB" id="Q07YZ2"/>
<dbReference type="GO" id="GO:0032885">
    <property type="term" value="P:regulation of polysaccharide biosynthetic process"/>
    <property type="evidence" value="ECO:0007669"/>
    <property type="project" value="TreeGrafter"/>
</dbReference>
<dbReference type="InterPro" id="IPR033436">
    <property type="entry name" value="MucB/RseB_C"/>
</dbReference>
<evidence type="ECO:0000313" key="8">
    <source>
        <dbReference type="EMBL" id="ABI72772.1"/>
    </source>
</evidence>
<dbReference type="Pfam" id="PF03888">
    <property type="entry name" value="MucB_RseB"/>
    <property type="match status" value="1"/>
</dbReference>
<evidence type="ECO:0000259" key="7">
    <source>
        <dbReference type="Pfam" id="PF17188"/>
    </source>
</evidence>
<dbReference type="EMBL" id="CP000447">
    <property type="protein sequence ID" value="ABI72772.1"/>
    <property type="molecule type" value="Genomic_DNA"/>
</dbReference>
<dbReference type="PIRSF" id="PIRSF005427">
    <property type="entry name" value="RseB"/>
    <property type="match status" value="1"/>
</dbReference>
<accession>Q07YZ2</accession>
<dbReference type="GO" id="GO:0030288">
    <property type="term" value="C:outer membrane-bounded periplasmic space"/>
    <property type="evidence" value="ECO:0007669"/>
    <property type="project" value="TreeGrafter"/>
</dbReference>
<feature type="domain" description="MucB/RseB C-terminal" evidence="7">
    <location>
        <begin position="218"/>
        <end position="312"/>
    </location>
</feature>
<feature type="chain" id="PRO_5004166272" evidence="5">
    <location>
        <begin position="23"/>
        <end position="315"/>
    </location>
</feature>
<dbReference type="InterPro" id="IPR005588">
    <property type="entry name" value="MucB_RseB"/>
</dbReference>
<dbReference type="Pfam" id="PF17188">
    <property type="entry name" value="MucB_RseB_C"/>
    <property type="match status" value="1"/>
</dbReference>
<dbReference type="GO" id="GO:0045152">
    <property type="term" value="F:antisigma factor binding"/>
    <property type="evidence" value="ECO:0007669"/>
    <property type="project" value="TreeGrafter"/>
</dbReference>
<evidence type="ECO:0000256" key="4">
    <source>
        <dbReference type="ARBA" id="ARBA00022764"/>
    </source>
</evidence>
<dbReference type="DNASU" id="4279838"/>
<keyword evidence="4" id="KW-0574">Periplasm</keyword>
<dbReference type="InterPro" id="IPR038484">
    <property type="entry name" value="MucB/RseB_C_sf"/>
</dbReference>
<dbReference type="HOGENOM" id="CLU_054710_1_0_6"/>
<gene>
    <name evidence="8" type="ordered locus">Sfri_2933</name>
</gene>
<dbReference type="eggNOG" id="COG3026">
    <property type="taxonomic scope" value="Bacteria"/>
</dbReference>
<dbReference type="Gene3D" id="3.30.200.100">
    <property type="entry name" value="MucB/RseB, C-terminal domain"/>
    <property type="match status" value="1"/>
</dbReference>
<dbReference type="Proteomes" id="UP000000684">
    <property type="component" value="Chromosome"/>
</dbReference>
<dbReference type="Gene3D" id="2.50.20.10">
    <property type="entry name" value="Lipoprotein localisation LolA/LolB/LppX"/>
    <property type="match status" value="1"/>
</dbReference>
<evidence type="ECO:0000256" key="2">
    <source>
        <dbReference type="ARBA" id="ARBA00008150"/>
    </source>
</evidence>
<keyword evidence="9" id="KW-1185">Reference proteome</keyword>
<keyword evidence="3 5" id="KW-0732">Signal</keyword>
<dbReference type="CDD" id="cd16327">
    <property type="entry name" value="RseB"/>
    <property type="match status" value="1"/>
</dbReference>
<comment type="similarity">
    <text evidence="2">Belongs to the RseB family.</text>
</comment>
<feature type="domain" description="MucB/RseB N-terminal" evidence="6">
    <location>
        <begin position="27"/>
        <end position="210"/>
    </location>
</feature>
<organism evidence="8 9">
    <name type="scientific">Shewanella frigidimarina (strain NCIMB 400)</name>
    <dbReference type="NCBI Taxonomy" id="318167"/>
    <lineage>
        <taxon>Bacteria</taxon>
        <taxon>Pseudomonadati</taxon>
        <taxon>Pseudomonadota</taxon>
        <taxon>Gammaproteobacteria</taxon>
        <taxon>Alteromonadales</taxon>
        <taxon>Shewanellaceae</taxon>
        <taxon>Shewanella</taxon>
    </lineage>
</organism>
<dbReference type="PANTHER" id="PTHR38782:SF1">
    <property type="entry name" value="SIGMA-E FACTOR REGULATORY PROTEIN RSEB"/>
    <property type="match status" value="1"/>
</dbReference>
<evidence type="ECO:0000259" key="6">
    <source>
        <dbReference type="Pfam" id="PF03888"/>
    </source>
</evidence>
<dbReference type="PANTHER" id="PTHR38782">
    <property type="match status" value="1"/>
</dbReference>
<protein>
    <submittedName>
        <fullName evidence="8">Sigma E regulatory protein, MucB/RseB</fullName>
    </submittedName>
</protein>
<name>Q07YZ2_SHEFN</name>
<reference evidence="8 9" key="1">
    <citation type="submission" date="2006-08" db="EMBL/GenBank/DDBJ databases">
        <title>Complete sequence of Shewanella frigidimarina NCIMB 400.</title>
        <authorList>
            <consortium name="US DOE Joint Genome Institute"/>
            <person name="Copeland A."/>
            <person name="Lucas S."/>
            <person name="Lapidus A."/>
            <person name="Barry K."/>
            <person name="Detter J.C."/>
            <person name="Glavina del Rio T."/>
            <person name="Hammon N."/>
            <person name="Israni S."/>
            <person name="Dalin E."/>
            <person name="Tice H."/>
            <person name="Pitluck S."/>
            <person name="Fredrickson J.K."/>
            <person name="Kolker E."/>
            <person name="McCuel L.A."/>
            <person name="DiChristina T."/>
            <person name="Nealson K.H."/>
            <person name="Newman D."/>
            <person name="Tiedje J.M."/>
            <person name="Zhou J."/>
            <person name="Romine M.F."/>
            <person name="Culley D.E."/>
            <person name="Serres M."/>
            <person name="Chertkov O."/>
            <person name="Brettin T."/>
            <person name="Bruce D."/>
            <person name="Han C."/>
            <person name="Tapia R."/>
            <person name="Gilna P."/>
            <person name="Schmutz J."/>
            <person name="Larimer F."/>
            <person name="Land M."/>
            <person name="Hauser L."/>
            <person name="Kyrpides N."/>
            <person name="Mikhailova N."/>
            <person name="Richardson P."/>
        </authorList>
    </citation>
    <scope>NUCLEOTIDE SEQUENCE [LARGE SCALE GENOMIC DNA]</scope>
    <source>
        <strain evidence="8 9">NCIMB 400</strain>
    </source>
</reference>
<evidence type="ECO:0000256" key="3">
    <source>
        <dbReference type="ARBA" id="ARBA00022729"/>
    </source>
</evidence>
<evidence type="ECO:0000256" key="1">
    <source>
        <dbReference type="ARBA" id="ARBA00004418"/>
    </source>
</evidence>
<evidence type="ECO:0000313" key="9">
    <source>
        <dbReference type="Proteomes" id="UP000000684"/>
    </source>
</evidence>